<dbReference type="RefSeq" id="WP_264320203.1">
    <property type="nucleotide sequence ID" value="NZ_JADEXN010000043.1"/>
</dbReference>
<reference evidence="1" key="1">
    <citation type="submission" date="2020-10" db="EMBL/GenBank/DDBJ databases">
        <authorList>
            <person name="Castelo-Branco R."/>
            <person name="Eusebio N."/>
            <person name="Adriana R."/>
            <person name="Vieira A."/>
            <person name="Brugerolle De Fraissinette N."/>
            <person name="Rezende De Castro R."/>
            <person name="Schneider M.P."/>
            <person name="Vasconcelos V."/>
            <person name="Leao P.N."/>
        </authorList>
    </citation>
    <scope>NUCLEOTIDE SEQUENCE</scope>
    <source>
        <strain evidence="1">LEGE 11467</strain>
    </source>
</reference>
<keyword evidence="2" id="KW-1185">Reference proteome</keyword>
<proteinExistence type="predicted"/>
<dbReference type="EMBL" id="JADEXN010000043">
    <property type="protein sequence ID" value="MBE9039945.1"/>
    <property type="molecule type" value="Genomic_DNA"/>
</dbReference>
<evidence type="ECO:0000313" key="1">
    <source>
        <dbReference type="EMBL" id="MBE9039945.1"/>
    </source>
</evidence>
<organism evidence="1 2">
    <name type="scientific">Zarconia navalis LEGE 11467</name>
    <dbReference type="NCBI Taxonomy" id="1828826"/>
    <lineage>
        <taxon>Bacteria</taxon>
        <taxon>Bacillati</taxon>
        <taxon>Cyanobacteriota</taxon>
        <taxon>Cyanophyceae</taxon>
        <taxon>Oscillatoriophycideae</taxon>
        <taxon>Oscillatoriales</taxon>
        <taxon>Oscillatoriales incertae sedis</taxon>
        <taxon>Zarconia</taxon>
        <taxon>Zarconia navalis</taxon>
    </lineage>
</organism>
<accession>A0A928VYD4</accession>
<dbReference type="AlphaFoldDB" id="A0A928VYD4"/>
<comment type="caution">
    <text evidence="1">The sequence shown here is derived from an EMBL/GenBank/DDBJ whole genome shotgun (WGS) entry which is preliminary data.</text>
</comment>
<gene>
    <name evidence="1" type="ORF">IQ235_03950</name>
</gene>
<dbReference type="Proteomes" id="UP000621799">
    <property type="component" value="Unassembled WGS sequence"/>
</dbReference>
<name>A0A928VYD4_9CYAN</name>
<sequence>MFGLLRKAFGAGKMGGLSAPQIRVETPPLDIPDTSFHYYEEPQVQELESKAEFMEKTKELADRASKAIRSIGLNEAQAKALFTERLGGLPLIMEAIMGASQVKAQREVNKYSKRLREARKQLKGM</sequence>
<evidence type="ECO:0000313" key="2">
    <source>
        <dbReference type="Proteomes" id="UP000621799"/>
    </source>
</evidence>
<protein>
    <submittedName>
        <fullName evidence="1">Uncharacterized protein</fullName>
    </submittedName>
</protein>